<evidence type="ECO:0000256" key="4">
    <source>
        <dbReference type="ARBA" id="ARBA00040781"/>
    </source>
</evidence>
<dbReference type="PANTHER" id="PTHR42879:SF2">
    <property type="entry name" value="3-OXOACYL-[ACYL-CARRIER-PROTEIN] REDUCTASE FABG"/>
    <property type="match status" value="1"/>
</dbReference>
<evidence type="ECO:0000256" key="2">
    <source>
        <dbReference type="ARBA" id="ARBA00006484"/>
    </source>
</evidence>
<dbReference type="AlphaFoldDB" id="A0A5A7S6Y0"/>
<organism evidence="7 8">
    <name type="scientific">Antrihabitans cavernicola</name>
    <dbReference type="NCBI Taxonomy" id="2495913"/>
    <lineage>
        <taxon>Bacteria</taxon>
        <taxon>Bacillati</taxon>
        <taxon>Actinomycetota</taxon>
        <taxon>Actinomycetes</taxon>
        <taxon>Mycobacteriales</taxon>
        <taxon>Nocardiaceae</taxon>
        <taxon>Antrihabitans</taxon>
    </lineage>
</organism>
<gene>
    <name evidence="7" type="ORF">FOY51_21210</name>
</gene>
<dbReference type="Gene3D" id="3.40.50.720">
    <property type="entry name" value="NAD(P)-binding Rossmann-like Domain"/>
    <property type="match status" value="1"/>
</dbReference>
<keyword evidence="3" id="KW-0964">Secreted</keyword>
<proteinExistence type="inferred from homology"/>
<dbReference type="PANTHER" id="PTHR42879">
    <property type="entry name" value="3-OXOACYL-(ACYL-CARRIER-PROTEIN) REDUCTASE"/>
    <property type="match status" value="1"/>
</dbReference>
<evidence type="ECO:0000256" key="6">
    <source>
        <dbReference type="SAM" id="MobiDB-lite"/>
    </source>
</evidence>
<comment type="subcellular location">
    <subcellularLocation>
        <location evidence="1">Secreted</location>
        <location evidence="1">Cell wall</location>
    </subcellularLocation>
</comment>
<sequence length="245" mass="26093">MADAMNTVKRPVAIVTGVGSPLGAAIVRKLIGRGFDIAAVDLRASWCDTSLGDASADRVRIRAFGADLRYLHEAEAMVLRVAEAMGPPSVVVNAPFPGRAGIVSELPEWESVVHARLRAPLLVSRAAERHLAASGDGRIVNVLQTGGTGRHRPDDLVIRETLRAMTETLAKELGPQGVVVNTIVTEVDCPTRTGESARDCCVVAEERTASKVEFLVSDAVDGVSGQMIESPHPMRTSTPARDTLR</sequence>
<comment type="caution">
    <text evidence="7">The sequence shown here is derived from an EMBL/GenBank/DDBJ whole genome shotgun (WGS) entry which is preliminary data.</text>
</comment>
<evidence type="ECO:0000256" key="3">
    <source>
        <dbReference type="ARBA" id="ARBA00022512"/>
    </source>
</evidence>
<protein>
    <recommendedName>
        <fullName evidence="4">3-oxoacyl-[acyl-carrier-protein] reductase MabA</fullName>
    </recommendedName>
</protein>
<dbReference type="InterPro" id="IPR050259">
    <property type="entry name" value="SDR"/>
</dbReference>
<reference evidence="7 8" key="1">
    <citation type="submission" date="2019-07" db="EMBL/GenBank/DDBJ databases">
        <title>Rhodococcus cavernicolus sp. nov., isolated from a cave.</title>
        <authorList>
            <person name="Lee S.D."/>
        </authorList>
    </citation>
    <scope>NUCLEOTIDE SEQUENCE [LARGE SCALE GENOMIC DNA]</scope>
    <source>
        <strain evidence="7 8">C1-24</strain>
    </source>
</reference>
<accession>A0A5A7S6Y0</accession>
<dbReference type="InterPro" id="IPR036291">
    <property type="entry name" value="NAD(P)-bd_dom_sf"/>
</dbReference>
<dbReference type="GO" id="GO:0004316">
    <property type="term" value="F:3-oxoacyl-[acyl-carrier-protein] reductase (NADPH) activity"/>
    <property type="evidence" value="ECO:0007669"/>
    <property type="project" value="UniProtKB-EC"/>
</dbReference>
<comment type="similarity">
    <text evidence="2">Belongs to the short-chain dehydrogenases/reductases (SDR) family.</text>
</comment>
<dbReference type="Proteomes" id="UP000322244">
    <property type="component" value="Unassembled WGS sequence"/>
</dbReference>
<evidence type="ECO:0000256" key="5">
    <source>
        <dbReference type="ARBA" id="ARBA00047400"/>
    </source>
</evidence>
<dbReference type="EMBL" id="VLNY01000013">
    <property type="protein sequence ID" value="KAA0020123.1"/>
    <property type="molecule type" value="Genomic_DNA"/>
</dbReference>
<evidence type="ECO:0000313" key="7">
    <source>
        <dbReference type="EMBL" id="KAA0020123.1"/>
    </source>
</evidence>
<dbReference type="InterPro" id="IPR002347">
    <property type="entry name" value="SDR_fam"/>
</dbReference>
<dbReference type="OrthoDB" id="9808187at2"/>
<evidence type="ECO:0000256" key="1">
    <source>
        <dbReference type="ARBA" id="ARBA00004191"/>
    </source>
</evidence>
<keyword evidence="8" id="KW-1185">Reference proteome</keyword>
<comment type="catalytic activity">
    <reaction evidence="5">
        <text>a (3R)-hydroxyacyl-[ACP] + NADP(+) = a 3-oxoacyl-[ACP] + NADPH + H(+)</text>
        <dbReference type="Rhea" id="RHEA:17397"/>
        <dbReference type="Rhea" id="RHEA-COMP:9916"/>
        <dbReference type="Rhea" id="RHEA-COMP:9945"/>
        <dbReference type="ChEBI" id="CHEBI:15378"/>
        <dbReference type="ChEBI" id="CHEBI:57783"/>
        <dbReference type="ChEBI" id="CHEBI:58349"/>
        <dbReference type="ChEBI" id="CHEBI:78776"/>
        <dbReference type="ChEBI" id="CHEBI:78827"/>
        <dbReference type="EC" id="1.1.1.100"/>
    </reaction>
    <physiologicalReaction direction="right-to-left" evidence="5">
        <dbReference type="Rhea" id="RHEA:17399"/>
    </physiologicalReaction>
</comment>
<evidence type="ECO:0000313" key="8">
    <source>
        <dbReference type="Proteomes" id="UP000322244"/>
    </source>
</evidence>
<dbReference type="CDD" id="cd05233">
    <property type="entry name" value="SDR_c"/>
    <property type="match status" value="1"/>
</dbReference>
<feature type="compositionally biased region" description="Polar residues" evidence="6">
    <location>
        <begin position="235"/>
        <end position="245"/>
    </location>
</feature>
<dbReference type="PRINTS" id="PR00081">
    <property type="entry name" value="GDHRDH"/>
</dbReference>
<keyword evidence="3" id="KW-0134">Cell wall</keyword>
<dbReference type="SUPFAM" id="SSF51735">
    <property type="entry name" value="NAD(P)-binding Rossmann-fold domains"/>
    <property type="match status" value="1"/>
</dbReference>
<feature type="region of interest" description="Disordered" evidence="6">
    <location>
        <begin position="225"/>
        <end position="245"/>
    </location>
</feature>
<name>A0A5A7S6Y0_9NOCA</name>
<dbReference type="Pfam" id="PF00106">
    <property type="entry name" value="adh_short"/>
    <property type="match status" value="1"/>
</dbReference>